<protein>
    <submittedName>
        <fullName evidence="2">ParA family protein</fullName>
    </submittedName>
</protein>
<dbReference type="RefSeq" id="WP_169159008.1">
    <property type="nucleotide sequence ID" value="NZ_JABBFW010000002.1"/>
</dbReference>
<dbReference type="PANTHER" id="PTHR13696">
    <property type="entry name" value="P-LOOP CONTAINING NUCLEOSIDE TRIPHOSPHATE HYDROLASE"/>
    <property type="match status" value="1"/>
</dbReference>
<feature type="domain" description="AAA" evidence="1">
    <location>
        <begin position="4"/>
        <end position="181"/>
    </location>
</feature>
<dbReference type="CDD" id="cd02042">
    <property type="entry name" value="ParAB_family"/>
    <property type="match status" value="1"/>
</dbReference>
<proteinExistence type="predicted"/>
<evidence type="ECO:0000259" key="1">
    <source>
        <dbReference type="Pfam" id="PF13614"/>
    </source>
</evidence>
<dbReference type="AlphaFoldDB" id="A0A848F364"/>
<comment type="caution">
    <text evidence="2">The sequence shown here is derived from an EMBL/GenBank/DDBJ whole genome shotgun (WGS) entry which is preliminary data.</text>
</comment>
<accession>A0A848F364</accession>
<reference evidence="2 3" key="1">
    <citation type="submission" date="2020-04" db="EMBL/GenBank/DDBJ databases">
        <title>Azohydromonas sp. isolated from soil.</title>
        <authorList>
            <person name="Dahal R.H."/>
        </authorList>
    </citation>
    <scope>NUCLEOTIDE SEQUENCE [LARGE SCALE GENOMIC DNA]</scope>
    <source>
        <strain evidence="2 3">G-1-1-14</strain>
    </source>
</reference>
<dbReference type="SUPFAM" id="SSF52540">
    <property type="entry name" value="P-loop containing nucleoside triphosphate hydrolases"/>
    <property type="match status" value="1"/>
</dbReference>
<organism evidence="2 3">
    <name type="scientific">Azohydromonas caseinilytica</name>
    <dbReference type="NCBI Taxonomy" id="2728836"/>
    <lineage>
        <taxon>Bacteria</taxon>
        <taxon>Pseudomonadati</taxon>
        <taxon>Pseudomonadota</taxon>
        <taxon>Betaproteobacteria</taxon>
        <taxon>Burkholderiales</taxon>
        <taxon>Sphaerotilaceae</taxon>
        <taxon>Azohydromonas</taxon>
    </lineage>
</organism>
<evidence type="ECO:0000313" key="3">
    <source>
        <dbReference type="Proteomes" id="UP000574067"/>
    </source>
</evidence>
<dbReference type="PANTHER" id="PTHR13696:SF52">
    <property type="entry name" value="PARA FAMILY PROTEIN CT_582"/>
    <property type="match status" value="1"/>
</dbReference>
<dbReference type="EMBL" id="JABBFW010000002">
    <property type="protein sequence ID" value="NML14094.1"/>
    <property type="molecule type" value="Genomic_DNA"/>
</dbReference>
<keyword evidence="3" id="KW-1185">Reference proteome</keyword>
<gene>
    <name evidence="2" type="ORF">HHL10_03750</name>
</gene>
<dbReference type="InterPro" id="IPR027417">
    <property type="entry name" value="P-loop_NTPase"/>
</dbReference>
<dbReference type="Proteomes" id="UP000574067">
    <property type="component" value="Unassembled WGS sequence"/>
</dbReference>
<sequence length="254" mass="28240">MRYVVFNQKGGVGKSTITCNLAAISAHQGLRTLVVDLDPQGNSTHYLLGDAVPEGTPHLGGFFTNVLSIFNERPLAEYVVPTPFENLSLLASHPQLEELQGKLESRYKMYKLRDALAALAGDYDRIYIDTPPALNFYTRSALIAGSGCLIPFDCDAFSRRALDGLLDSIQEIRADHNAALRVDGIVVNQYQPRANLPQQLVRQLVEEGMPVLQPYLSASVKIRESHQRAQPMVHLDPRHKLTQEFQQLHEALPG</sequence>
<dbReference type="Gene3D" id="3.40.50.300">
    <property type="entry name" value="P-loop containing nucleotide triphosphate hydrolases"/>
    <property type="match status" value="1"/>
</dbReference>
<name>A0A848F364_9BURK</name>
<dbReference type="InterPro" id="IPR050678">
    <property type="entry name" value="DNA_Partitioning_ATPase"/>
</dbReference>
<dbReference type="InterPro" id="IPR025669">
    <property type="entry name" value="AAA_dom"/>
</dbReference>
<evidence type="ECO:0000313" key="2">
    <source>
        <dbReference type="EMBL" id="NML14094.1"/>
    </source>
</evidence>
<dbReference type="Pfam" id="PF13614">
    <property type="entry name" value="AAA_31"/>
    <property type="match status" value="1"/>
</dbReference>